<reference evidence="2" key="1">
    <citation type="journal article" date="2019" name="Int. J. Syst. Evol. Microbiol.">
        <title>The Global Catalogue of Microorganisms (GCM) 10K type strain sequencing project: providing services to taxonomists for standard genome sequencing and annotation.</title>
        <authorList>
            <consortium name="The Broad Institute Genomics Platform"/>
            <consortium name="The Broad Institute Genome Sequencing Center for Infectious Disease"/>
            <person name="Wu L."/>
            <person name="Ma J."/>
        </authorList>
    </citation>
    <scope>NUCLEOTIDE SEQUENCE [LARGE SCALE GENOMIC DNA]</scope>
    <source>
        <strain evidence="2">CCUG 59778</strain>
    </source>
</reference>
<gene>
    <name evidence="1" type="ORF">ACFOZY_09760</name>
</gene>
<keyword evidence="2" id="KW-1185">Reference proteome</keyword>
<proteinExistence type="predicted"/>
<protein>
    <submittedName>
        <fullName evidence="1">Uncharacterized protein</fullName>
    </submittedName>
</protein>
<name>A0ABV8X5L9_9LACT</name>
<dbReference type="Proteomes" id="UP001595817">
    <property type="component" value="Unassembled WGS sequence"/>
</dbReference>
<dbReference type="EMBL" id="JBHSEC010000019">
    <property type="protein sequence ID" value="MFC4410698.1"/>
    <property type="molecule type" value="Genomic_DNA"/>
</dbReference>
<dbReference type="RefSeq" id="WP_378154834.1">
    <property type="nucleotide sequence ID" value="NZ_JBHSEC010000019.1"/>
</dbReference>
<organism evidence="1 2">
    <name type="scientific">Chungangia koreensis</name>
    <dbReference type="NCBI Taxonomy" id="752657"/>
    <lineage>
        <taxon>Bacteria</taxon>
        <taxon>Bacillati</taxon>
        <taxon>Bacillota</taxon>
        <taxon>Bacilli</taxon>
        <taxon>Lactobacillales</taxon>
        <taxon>Chungangia</taxon>
    </lineage>
</organism>
<accession>A0ABV8X5L9</accession>
<sequence>MDISTIVGGYQRLSGFINESDGYQRLFGFINDCWVDINDYSDLSTIVERISTIVYLSG</sequence>
<comment type="caution">
    <text evidence="1">The sequence shown here is derived from an EMBL/GenBank/DDBJ whole genome shotgun (WGS) entry which is preliminary data.</text>
</comment>
<evidence type="ECO:0000313" key="1">
    <source>
        <dbReference type="EMBL" id="MFC4410698.1"/>
    </source>
</evidence>
<evidence type="ECO:0000313" key="2">
    <source>
        <dbReference type="Proteomes" id="UP001595817"/>
    </source>
</evidence>